<proteinExistence type="inferred from homology"/>
<comment type="caution">
    <text evidence="4">The sequence shown here is derived from an EMBL/GenBank/DDBJ whole genome shotgun (WGS) entry which is preliminary data.</text>
</comment>
<evidence type="ECO:0000259" key="3">
    <source>
        <dbReference type="Pfam" id="PF02397"/>
    </source>
</evidence>
<dbReference type="RefSeq" id="WP_381480416.1">
    <property type="nucleotide sequence ID" value="NZ_JBHTLT010000042.1"/>
</dbReference>
<evidence type="ECO:0000256" key="1">
    <source>
        <dbReference type="ARBA" id="ARBA00006464"/>
    </source>
</evidence>
<keyword evidence="4" id="KW-0808">Transferase</keyword>
<feature type="transmembrane region" description="Helical" evidence="2">
    <location>
        <begin position="33"/>
        <end position="59"/>
    </location>
</feature>
<sequence>MERDRQWHVDTKPLTATKVQFGKRVFDIIASSILLLCCIPLFIVLSVSIAFASGFPVFFTQTRTGLNNKQFTIYKFRTMRCDKRKMDRHLYDWDEGVPDDFTFKSGYDSRVTSIGKVLRKYSLDELPQLFNVLIGDMSIVGPRPEIPEITAYYNLHQRKRLIVKPGMTGYAQVNGRSEIQHGKKIEHDLYYIENQSILFDMKVILSTVKLVLKGYGSY</sequence>
<keyword evidence="2" id="KW-1133">Transmembrane helix</keyword>
<dbReference type="PANTHER" id="PTHR30576">
    <property type="entry name" value="COLANIC BIOSYNTHESIS UDP-GLUCOSE LIPID CARRIER TRANSFERASE"/>
    <property type="match status" value="1"/>
</dbReference>
<name>A0ABW3U0J8_9BACL</name>
<gene>
    <name evidence="4" type="ORF">ACFQ38_08885</name>
</gene>
<keyword evidence="2" id="KW-0472">Membrane</keyword>
<dbReference type="Proteomes" id="UP001597231">
    <property type="component" value="Unassembled WGS sequence"/>
</dbReference>
<accession>A0ABW3U0J8</accession>
<comment type="similarity">
    <text evidence="1">Belongs to the bacterial sugar transferase family.</text>
</comment>
<dbReference type="EMBL" id="JBHTLT010000042">
    <property type="protein sequence ID" value="MFD1205218.1"/>
    <property type="molecule type" value="Genomic_DNA"/>
</dbReference>
<protein>
    <submittedName>
        <fullName evidence="4">Sugar transferase</fullName>
    </submittedName>
</protein>
<dbReference type="InterPro" id="IPR003362">
    <property type="entry name" value="Bact_transf"/>
</dbReference>
<evidence type="ECO:0000256" key="2">
    <source>
        <dbReference type="SAM" id="Phobius"/>
    </source>
</evidence>
<evidence type="ECO:0000313" key="5">
    <source>
        <dbReference type="Proteomes" id="UP001597231"/>
    </source>
</evidence>
<dbReference type="GO" id="GO:0016740">
    <property type="term" value="F:transferase activity"/>
    <property type="evidence" value="ECO:0007669"/>
    <property type="project" value="UniProtKB-KW"/>
</dbReference>
<keyword evidence="2" id="KW-0812">Transmembrane</keyword>
<keyword evidence="5" id="KW-1185">Reference proteome</keyword>
<organism evidence="4 5">
    <name type="scientific">Sporosarcina contaminans</name>
    <dbReference type="NCBI Taxonomy" id="633403"/>
    <lineage>
        <taxon>Bacteria</taxon>
        <taxon>Bacillati</taxon>
        <taxon>Bacillota</taxon>
        <taxon>Bacilli</taxon>
        <taxon>Bacillales</taxon>
        <taxon>Caryophanaceae</taxon>
        <taxon>Sporosarcina</taxon>
    </lineage>
</organism>
<dbReference type="Pfam" id="PF02397">
    <property type="entry name" value="Bac_transf"/>
    <property type="match status" value="1"/>
</dbReference>
<reference evidence="5" key="1">
    <citation type="journal article" date="2019" name="Int. J. Syst. Evol. Microbiol.">
        <title>The Global Catalogue of Microorganisms (GCM) 10K type strain sequencing project: providing services to taxonomists for standard genome sequencing and annotation.</title>
        <authorList>
            <consortium name="The Broad Institute Genomics Platform"/>
            <consortium name="The Broad Institute Genome Sequencing Center for Infectious Disease"/>
            <person name="Wu L."/>
            <person name="Ma J."/>
        </authorList>
    </citation>
    <scope>NUCLEOTIDE SEQUENCE [LARGE SCALE GENOMIC DNA]</scope>
    <source>
        <strain evidence="5">CCUG 53915</strain>
    </source>
</reference>
<dbReference type="PANTHER" id="PTHR30576:SF0">
    <property type="entry name" value="UNDECAPRENYL-PHOSPHATE N-ACETYLGALACTOSAMINYL 1-PHOSPHATE TRANSFERASE-RELATED"/>
    <property type="match status" value="1"/>
</dbReference>
<evidence type="ECO:0000313" key="4">
    <source>
        <dbReference type="EMBL" id="MFD1205218.1"/>
    </source>
</evidence>
<feature type="domain" description="Bacterial sugar transferase" evidence="3">
    <location>
        <begin position="23"/>
        <end position="213"/>
    </location>
</feature>